<keyword evidence="4 5" id="KW-0472">Membrane</keyword>
<accession>K4KQQ3</accession>
<comment type="subcellular location">
    <subcellularLocation>
        <location evidence="5">Cell inner membrane</location>
        <topology evidence="5">Multi-pass membrane protein</topology>
    </subcellularLocation>
    <subcellularLocation>
        <location evidence="1">Membrane</location>
    </subcellularLocation>
</comment>
<keyword evidence="5" id="KW-0407">Ion channel</keyword>
<dbReference type="GO" id="GO:0008381">
    <property type="term" value="F:mechanosensitive monoatomic ion channel activity"/>
    <property type="evidence" value="ECO:0007669"/>
    <property type="project" value="InterPro"/>
</dbReference>
<evidence type="ECO:0000256" key="5">
    <source>
        <dbReference type="RuleBase" id="RU369025"/>
    </source>
</evidence>
<dbReference type="InterPro" id="IPR010920">
    <property type="entry name" value="LSM_dom_sf"/>
</dbReference>
<keyword evidence="5" id="KW-0813">Transport</keyword>
<evidence type="ECO:0000256" key="2">
    <source>
        <dbReference type="ARBA" id="ARBA00022692"/>
    </source>
</evidence>
<dbReference type="KEGG" id="saga:M5M_17335"/>
<feature type="domain" description="Mechanosensitive ion channel MscS" evidence="6">
    <location>
        <begin position="91"/>
        <end position="156"/>
    </location>
</feature>
<evidence type="ECO:0000256" key="3">
    <source>
        <dbReference type="ARBA" id="ARBA00022989"/>
    </source>
</evidence>
<keyword evidence="5" id="KW-0406">Ion transport</keyword>
<dbReference type="SUPFAM" id="SSF50182">
    <property type="entry name" value="Sm-like ribonucleoproteins"/>
    <property type="match status" value="1"/>
</dbReference>
<dbReference type="STRING" id="1117647.M5M_17335"/>
<comment type="caution">
    <text evidence="5">Lacks conserved residue(s) required for the propagation of feature annotation.</text>
</comment>
<dbReference type="Pfam" id="PF00924">
    <property type="entry name" value="MS_channel_2nd"/>
    <property type="match status" value="1"/>
</dbReference>
<dbReference type="eggNOG" id="COG0668">
    <property type="taxonomic scope" value="Bacteria"/>
</dbReference>
<evidence type="ECO:0000256" key="4">
    <source>
        <dbReference type="ARBA" id="ARBA00023136"/>
    </source>
</evidence>
<dbReference type="OrthoDB" id="5705501at2"/>
<keyword evidence="2 5" id="KW-0812">Transmembrane</keyword>
<dbReference type="RefSeq" id="WP_015048748.1">
    <property type="nucleotide sequence ID" value="NC_018868.3"/>
</dbReference>
<dbReference type="PANTHER" id="PTHR30221">
    <property type="entry name" value="SMALL-CONDUCTANCE MECHANOSENSITIVE CHANNEL"/>
    <property type="match status" value="1"/>
</dbReference>
<keyword evidence="3 5" id="KW-1133">Transmembrane helix</keyword>
<dbReference type="InterPro" id="IPR006685">
    <property type="entry name" value="MscS_channel_2nd"/>
</dbReference>
<dbReference type="InterPro" id="IPR023408">
    <property type="entry name" value="MscS_beta-dom_sf"/>
</dbReference>
<proteinExistence type="inferred from homology"/>
<evidence type="ECO:0000313" key="7">
    <source>
        <dbReference type="EMBL" id="AFV00596.1"/>
    </source>
</evidence>
<comment type="subunit">
    <text evidence="5">Homoheptamer.</text>
</comment>
<keyword evidence="5" id="KW-1003">Cell membrane</keyword>
<comment type="similarity">
    <text evidence="5">Belongs to the MscS (TC 1.A.23) family.</text>
</comment>
<dbReference type="GO" id="GO:0005886">
    <property type="term" value="C:plasma membrane"/>
    <property type="evidence" value="ECO:0007669"/>
    <property type="project" value="UniProtKB-SubCell"/>
</dbReference>
<protein>
    <recommendedName>
        <fullName evidence="5">Small-conductance mechanosensitive channel</fullName>
    </recommendedName>
</protein>
<evidence type="ECO:0000256" key="1">
    <source>
        <dbReference type="ARBA" id="ARBA00004370"/>
    </source>
</evidence>
<feature type="transmembrane region" description="Helical" evidence="5">
    <location>
        <begin position="40"/>
        <end position="65"/>
    </location>
</feature>
<reference evidence="7 8" key="1">
    <citation type="journal article" date="2013" name="Genome Announc.">
        <title>Complete genome sequence of Simiduia agarivorans SA1(T), a marine bacterium able to degrade a variety of polysaccharides.</title>
        <authorList>
            <person name="Lin S.Y."/>
            <person name="Shieh W.Y."/>
            <person name="Chen J.S."/>
            <person name="Tang S.L."/>
        </authorList>
    </citation>
    <scope>NUCLEOTIDE SEQUENCE [LARGE SCALE GENOMIC DNA]</scope>
    <source>
        <strain evidence="8">DSM 21679 / JCM 13881 / BCRC 17597 / SA1</strain>
    </source>
</reference>
<dbReference type="Proteomes" id="UP000000466">
    <property type="component" value="Chromosome"/>
</dbReference>
<keyword evidence="5" id="KW-0997">Cell inner membrane</keyword>
<dbReference type="PANTHER" id="PTHR30221:SF8">
    <property type="entry name" value="SMALL-CONDUCTANCE MECHANOSENSITIVE CHANNEL"/>
    <property type="match status" value="1"/>
</dbReference>
<gene>
    <name evidence="7" type="ordered locus">M5M_17335</name>
</gene>
<dbReference type="InterPro" id="IPR045275">
    <property type="entry name" value="MscS_archaea/bacteria_type"/>
</dbReference>
<evidence type="ECO:0000259" key="6">
    <source>
        <dbReference type="Pfam" id="PF00924"/>
    </source>
</evidence>
<comment type="function">
    <text evidence="5">Mechanosensitive channel that participates in the regulation of osmotic pressure changes within the cell, opening in response to stretch forces in the membrane lipid bilayer, without the need for other proteins. Contributes to normal resistance to hypoosmotic shock. Forms an ion channel of 1.0 nanosiemens conductance with a slight preference for anions.</text>
</comment>
<sequence>MLMTLVLLALCTAVFVLVRYLTEAGIRKLGTKNQVSEFGLAFVLRATNTVLFIVYGLVILGLLGLDLSDVEVLLSSIFAVAGVAFFAQWSILSNITASAIIFFSFPYRVGDWIQVVEKDVDIQGTVEDISLFHVLIRNNRGELVTYPNSLILQKPVLRMTSKPTMQLPENLVDDLVPFGVGELILVRDSQGELQGHIAHKNPQRLLLTLLDGSQCAIPAARLGQCLLMRSAGADASPQQEKLDW</sequence>
<evidence type="ECO:0000313" key="8">
    <source>
        <dbReference type="Proteomes" id="UP000000466"/>
    </source>
</evidence>
<name>K4KQQ3_SIMAS</name>
<organism evidence="7 8">
    <name type="scientific">Simiduia agarivorans (strain DSM 21679 / JCM 13881 / BCRC 17597 / SA1)</name>
    <dbReference type="NCBI Taxonomy" id="1117647"/>
    <lineage>
        <taxon>Bacteria</taxon>
        <taxon>Pseudomonadati</taxon>
        <taxon>Pseudomonadota</taxon>
        <taxon>Gammaproteobacteria</taxon>
        <taxon>Cellvibrionales</taxon>
        <taxon>Cellvibrionaceae</taxon>
        <taxon>Simiduia</taxon>
    </lineage>
</organism>
<dbReference type="HOGENOM" id="CLU_1137427_0_0_6"/>
<keyword evidence="8" id="KW-1185">Reference proteome</keyword>
<dbReference type="AlphaFoldDB" id="K4KQQ3"/>
<dbReference type="EMBL" id="CP003746">
    <property type="protein sequence ID" value="AFV00596.1"/>
    <property type="molecule type" value="Genomic_DNA"/>
</dbReference>
<dbReference type="Gene3D" id="2.30.30.60">
    <property type="match status" value="1"/>
</dbReference>